<feature type="region of interest" description="Disordered" evidence="1">
    <location>
        <begin position="24"/>
        <end position="61"/>
    </location>
</feature>
<dbReference type="AlphaFoldDB" id="A0A9J6ZCU6"/>
<sequence>MKKLYLSLIVLVLMLLLSACSTNEASSNETPKNESISVETPRNESSTAETQGSETPSDISDERKLETFISAFVEAGIEINVEEKPMFQLINATDGVVFYMDNSPVKIYEFNSETDMNKSLEEFNFSEWPTNGRFAIETSKEDAIKIFSNIK</sequence>
<evidence type="ECO:0000313" key="4">
    <source>
        <dbReference type="Proteomes" id="UP001056756"/>
    </source>
</evidence>
<feature type="signal peptide" evidence="2">
    <location>
        <begin position="1"/>
        <end position="25"/>
    </location>
</feature>
<organism evidence="3 4">
    <name type="scientific">Candidatus Pristimantibacillus lignocellulolyticus</name>
    <dbReference type="NCBI Taxonomy" id="2994561"/>
    <lineage>
        <taxon>Bacteria</taxon>
        <taxon>Bacillati</taxon>
        <taxon>Bacillota</taxon>
        <taxon>Bacilli</taxon>
        <taxon>Bacillales</taxon>
        <taxon>Paenibacillaceae</taxon>
        <taxon>Candidatus Pristimantibacillus</taxon>
    </lineage>
</organism>
<name>A0A9J6ZCU6_9BACL</name>
<evidence type="ECO:0000313" key="3">
    <source>
        <dbReference type="EMBL" id="URN93947.1"/>
    </source>
</evidence>
<reference evidence="3" key="1">
    <citation type="submission" date="2022-05" db="EMBL/GenBank/DDBJ databases">
        <title>Novel bacterial taxa in a minimal lignocellulolytic consortium and its capacity to transform plastics disclosed by genome-resolved metagenomics.</title>
        <authorList>
            <person name="Rodriguez C.A.D."/>
            <person name="Diaz-Garcia L."/>
            <person name="Herrera K."/>
            <person name="Tarazona N.A."/>
            <person name="Sproer C."/>
            <person name="Overmann J."/>
            <person name="Jimenez D.J."/>
        </authorList>
    </citation>
    <scope>NUCLEOTIDE SEQUENCE</scope>
    <source>
        <strain evidence="3">MAG5</strain>
    </source>
</reference>
<proteinExistence type="predicted"/>
<accession>A0A9J6ZCU6</accession>
<evidence type="ECO:0000256" key="1">
    <source>
        <dbReference type="SAM" id="MobiDB-lite"/>
    </source>
</evidence>
<gene>
    <name evidence="3" type="ORF">NAG76_19305</name>
</gene>
<keyword evidence="2" id="KW-0732">Signal</keyword>
<feature type="compositionally biased region" description="Polar residues" evidence="1">
    <location>
        <begin position="24"/>
        <end position="58"/>
    </location>
</feature>
<dbReference type="KEGG" id="plig:NAG76_19305"/>
<dbReference type="Proteomes" id="UP001056756">
    <property type="component" value="Chromosome"/>
</dbReference>
<dbReference type="EMBL" id="CP097899">
    <property type="protein sequence ID" value="URN93947.1"/>
    <property type="molecule type" value="Genomic_DNA"/>
</dbReference>
<feature type="chain" id="PRO_5039913002" evidence="2">
    <location>
        <begin position="26"/>
        <end position="151"/>
    </location>
</feature>
<dbReference type="PROSITE" id="PS51257">
    <property type="entry name" value="PROKAR_LIPOPROTEIN"/>
    <property type="match status" value="1"/>
</dbReference>
<protein>
    <submittedName>
        <fullName evidence="3">Uncharacterized protein</fullName>
    </submittedName>
</protein>
<evidence type="ECO:0000256" key="2">
    <source>
        <dbReference type="SAM" id="SignalP"/>
    </source>
</evidence>